<sequence>MTSGAFDELVPDVLGEPYLAETIHLPPDEEGPVVATLVVRRAAEPTRKAVLHVHGFCDYFFQTAYAEWWNERGYDFYAVDLRKYGRSLRPHQTPNYVTDLREHFPDIDAALHRVVERDGHDHVVVSAHSTGGLITSLWANERHPAIAGMVLNSPWLDMQGGRLIRGIGTKVIKAVGARRPKRVIPRTPEGHYGRSLHVEHDGEWMFNTEWKPLDSFPVTFGWLRAIRRGHDELHAGLDVGCPVLVLSSADTRWPQEMGPDAHGYDIVLEVPQIRQWASAISSHVTYVAIPGARHDVVLSQEGPRKQAYAELERWATAYVD</sequence>
<feature type="domain" description="Serine aminopeptidase S33" evidence="1">
    <location>
        <begin position="45"/>
        <end position="297"/>
    </location>
</feature>
<dbReference type="GO" id="GO:0016787">
    <property type="term" value="F:hydrolase activity"/>
    <property type="evidence" value="ECO:0007669"/>
    <property type="project" value="UniProtKB-KW"/>
</dbReference>
<dbReference type="InterPro" id="IPR022742">
    <property type="entry name" value="Hydrolase_4"/>
</dbReference>
<proteinExistence type="predicted"/>
<keyword evidence="3" id="KW-1185">Reference proteome</keyword>
<comment type="caution">
    <text evidence="2">The sequence shown here is derived from an EMBL/GenBank/DDBJ whole genome shotgun (WGS) entry which is preliminary data.</text>
</comment>
<dbReference type="Proteomes" id="UP001499979">
    <property type="component" value="Unassembled WGS sequence"/>
</dbReference>
<dbReference type="EMBL" id="BAAAJE010000025">
    <property type="protein sequence ID" value="GAA1158413.1"/>
    <property type="molecule type" value="Genomic_DNA"/>
</dbReference>
<dbReference type="InterPro" id="IPR051044">
    <property type="entry name" value="MAG_DAG_Lipase"/>
</dbReference>
<dbReference type="SUPFAM" id="SSF53474">
    <property type="entry name" value="alpha/beta-Hydrolases"/>
    <property type="match status" value="1"/>
</dbReference>
<dbReference type="Pfam" id="PF12146">
    <property type="entry name" value="Hydrolase_4"/>
    <property type="match status" value="1"/>
</dbReference>
<dbReference type="Gene3D" id="3.40.50.1820">
    <property type="entry name" value="alpha/beta hydrolase"/>
    <property type="match status" value="1"/>
</dbReference>
<evidence type="ECO:0000313" key="3">
    <source>
        <dbReference type="Proteomes" id="UP001499979"/>
    </source>
</evidence>
<evidence type="ECO:0000313" key="2">
    <source>
        <dbReference type="EMBL" id="GAA1158413.1"/>
    </source>
</evidence>
<dbReference type="RefSeq" id="WP_343909581.1">
    <property type="nucleotide sequence ID" value="NZ_BAAAJE010000025.1"/>
</dbReference>
<reference evidence="2 3" key="1">
    <citation type="journal article" date="2019" name="Int. J. Syst. Evol. Microbiol.">
        <title>The Global Catalogue of Microorganisms (GCM) 10K type strain sequencing project: providing services to taxonomists for standard genome sequencing and annotation.</title>
        <authorList>
            <consortium name="The Broad Institute Genomics Platform"/>
            <consortium name="The Broad Institute Genome Sequencing Center for Infectious Disease"/>
            <person name="Wu L."/>
            <person name="Ma J."/>
        </authorList>
    </citation>
    <scope>NUCLEOTIDE SEQUENCE [LARGE SCALE GENOMIC DNA]</scope>
    <source>
        <strain evidence="2 3">JCM 11813</strain>
    </source>
</reference>
<gene>
    <name evidence="2" type="ORF">GCM10009606_40350</name>
</gene>
<organism evidence="2 3">
    <name type="scientific">Nocardioides aquiterrae</name>
    <dbReference type="NCBI Taxonomy" id="203799"/>
    <lineage>
        <taxon>Bacteria</taxon>
        <taxon>Bacillati</taxon>
        <taxon>Actinomycetota</taxon>
        <taxon>Actinomycetes</taxon>
        <taxon>Propionibacteriales</taxon>
        <taxon>Nocardioidaceae</taxon>
        <taxon>Nocardioides</taxon>
    </lineage>
</organism>
<keyword evidence="2" id="KW-0378">Hydrolase</keyword>
<name>A0ABN1UM11_9ACTN</name>
<dbReference type="InterPro" id="IPR029058">
    <property type="entry name" value="AB_hydrolase_fold"/>
</dbReference>
<evidence type="ECO:0000259" key="1">
    <source>
        <dbReference type="Pfam" id="PF12146"/>
    </source>
</evidence>
<protein>
    <submittedName>
        <fullName evidence="2">Alpha/beta hydrolase</fullName>
    </submittedName>
</protein>
<accession>A0ABN1UM11</accession>
<dbReference type="PANTHER" id="PTHR11614">
    <property type="entry name" value="PHOSPHOLIPASE-RELATED"/>
    <property type="match status" value="1"/>
</dbReference>